<accession>A0A9X2AUB5</accession>
<dbReference type="EMBL" id="JALGRD010000038">
    <property type="protein sequence ID" value="MCJ0976054.1"/>
    <property type="molecule type" value="Genomic_DNA"/>
</dbReference>
<comment type="caution">
    <text evidence="1">The sequence shown here is derived from an EMBL/GenBank/DDBJ whole genome shotgun (WGS) entry which is preliminary data.</text>
</comment>
<proteinExistence type="predicted"/>
<dbReference type="Proteomes" id="UP001139682">
    <property type="component" value="Unassembled WGS sequence"/>
</dbReference>
<organism evidence="1 2">
    <name type="scientific">Stutzerimonas marianensis</name>
    <dbReference type="NCBI Taxonomy" id="2929513"/>
    <lineage>
        <taxon>Bacteria</taxon>
        <taxon>Pseudomonadati</taxon>
        <taxon>Pseudomonadota</taxon>
        <taxon>Gammaproteobacteria</taxon>
        <taxon>Pseudomonadales</taxon>
        <taxon>Pseudomonadaceae</taxon>
        <taxon>Stutzerimonas</taxon>
    </lineage>
</organism>
<evidence type="ECO:0000313" key="2">
    <source>
        <dbReference type="Proteomes" id="UP001139682"/>
    </source>
</evidence>
<keyword evidence="2" id="KW-1185">Reference proteome</keyword>
<evidence type="ECO:0000313" key="1">
    <source>
        <dbReference type="EMBL" id="MCJ0976054.1"/>
    </source>
</evidence>
<gene>
    <name evidence="1" type="ORF">MST27_22170</name>
</gene>
<sequence length="188" mass="19298">MNSTIEVTLVDNDLNISVSTPQTTFNNTASITNVNEVGLGLPGTGTTAHNSTFKNGFIAKQIFASRAASVSGSDFSNTANTVSLQLVETGANSGTFRGTFKLTNVTGSSTDNASSPPVLKVSNGDNITVFYNDSPNATTENNLSSYTTVSVVGAGGVGSLNLSKQELFLNGDSAVVTLEDNDLNTTGG</sequence>
<name>A0A9X2AUB5_9GAMM</name>
<dbReference type="RefSeq" id="WP_243608010.1">
    <property type="nucleotide sequence ID" value="NZ_JALGRD010000038.1"/>
</dbReference>
<protein>
    <submittedName>
        <fullName evidence="1">Uncharacterized protein</fullName>
    </submittedName>
</protein>
<reference evidence="1" key="1">
    <citation type="submission" date="2022-03" db="EMBL/GenBank/DDBJ databases">
        <title>Pseudomonas marianensis sp. nov., a marine bacterium isolated from deep-sea sediments of the Mariana Trench.</title>
        <authorList>
            <person name="Wei Y."/>
        </authorList>
    </citation>
    <scope>NUCLEOTIDE SEQUENCE</scope>
    <source>
        <strain evidence="1">PS1</strain>
    </source>
</reference>
<dbReference type="AlphaFoldDB" id="A0A9X2AUB5"/>
<feature type="non-terminal residue" evidence="1">
    <location>
        <position position="188"/>
    </location>
</feature>